<dbReference type="EMBL" id="FMXB01000005">
    <property type="protein sequence ID" value="SDA49081.1"/>
    <property type="molecule type" value="Genomic_DNA"/>
</dbReference>
<accession>A0A1G5VT46</accession>
<dbReference type="PANTHER" id="PTHR44943:SF4">
    <property type="entry name" value="TPR REPEAT-CONTAINING PROTEIN MJ0798"/>
    <property type="match status" value="1"/>
</dbReference>
<dbReference type="InterPro" id="IPR051685">
    <property type="entry name" value="Ycf3/AcsC/BcsC/TPR_MFPF"/>
</dbReference>
<dbReference type="AlphaFoldDB" id="A0A1G5VT46"/>
<dbReference type="OrthoDB" id="66915at2157"/>
<evidence type="ECO:0000313" key="5">
    <source>
        <dbReference type="Proteomes" id="UP000323439"/>
    </source>
</evidence>
<protein>
    <submittedName>
        <fullName evidence="4">Tetratricopeptide repeat-containing protein</fullName>
    </submittedName>
</protein>
<gene>
    <name evidence="4" type="ORF">SAMN02910315_00887</name>
</gene>
<evidence type="ECO:0000256" key="2">
    <source>
        <dbReference type="ARBA" id="ARBA00022803"/>
    </source>
</evidence>
<dbReference type="RefSeq" id="WP_149731465.1">
    <property type="nucleotide sequence ID" value="NZ_FMXB01000005.1"/>
</dbReference>
<evidence type="ECO:0000256" key="3">
    <source>
        <dbReference type="PROSITE-ProRule" id="PRU00339"/>
    </source>
</evidence>
<keyword evidence="2 3" id="KW-0802">TPR repeat</keyword>
<reference evidence="4 5" key="1">
    <citation type="submission" date="2016-10" db="EMBL/GenBank/DDBJ databases">
        <authorList>
            <person name="Varghese N."/>
            <person name="Submissions S."/>
        </authorList>
    </citation>
    <scope>NUCLEOTIDE SEQUENCE [LARGE SCALE GENOMIC DNA]</scope>
    <source>
        <strain evidence="4 5">DSM 16643</strain>
    </source>
</reference>
<organism evidence="4 5">
    <name type="scientific">Methanobrevibacter millerae</name>
    <dbReference type="NCBI Taxonomy" id="230361"/>
    <lineage>
        <taxon>Archaea</taxon>
        <taxon>Methanobacteriati</taxon>
        <taxon>Methanobacteriota</taxon>
        <taxon>Methanomada group</taxon>
        <taxon>Methanobacteria</taxon>
        <taxon>Methanobacteriales</taxon>
        <taxon>Methanobacteriaceae</taxon>
        <taxon>Methanobrevibacter</taxon>
    </lineage>
</organism>
<dbReference type="SMART" id="SM00028">
    <property type="entry name" value="TPR"/>
    <property type="match status" value="5"/>
</dbReference>
<dbReference type="Proteomes" id="UP000323439">
    <property type="component" value="Unassembled WGS sequence"/>
</dbReference>
<evidence type="ECO:0000313" key="4">
    <source>
        <dbReference type="EMBL" id="SDA49081.1"/>
    </source>
</evidence>
<dbReference type="SUPFAM" id="SSF48452">
    <property type="entry name" value="TPR-like"/>
    <property type="match status" value="2"/>
</dbReference>
<feature type="repeat" description="TPR" evidence="3">
    <location>
        <begin position="35"/>
        <end position="68"/>
    </location>
</feature>
<dbReference type="Gene3D" id="1.25.40.10">
    <property type="entry name" value="Tetratricopeptide repeat domain"/>
    <property type="match status" value="1"/>
</dbReference>
<dbReference type="PROSITE" id="PS50005">
    <property type="entry name" value="TPR"/>
    <property type="match status" value="1"/>
</dbReference>
<dbReference type="InterPro" id="IPR011990">
    <property type="entry name" value="TPR-like_helical_dom_sf"/>
</dbReference>
<proteinExistence type="predicted"/>
<name>A0A1G5VT46_9EURY</name>
<dbReference type="InterPro" id="IPR019734">
    <property type="entry name" value="TPR_rpt"/>
</dbReference>
<keyword evidence="5" id="KW-1185">Reference proteome</keyword>
<keyword evidence="1" id="KW-0677">Repeat</keyword>
<dbReference type="PANTHER" id="PTHR44943">
    <property type="entry name" value="CELLULOSE SYNTHASE OPERON PROTEIN C"/>
    <property type="match status" value="1"/>
</dbReference>
<sequence length="459" mass="54306">MSRLIEYARELEQQGRFEDALNYYEMAIDEKGCPFDIRKDIGQVLNKLGNYQEALDCFDLVLTMDENHFESLFGRAISLIGLNEWVDAFNSLVKAVKLDNDNANCWYYLAIILKEYGEEESARKYFKYFNELDNEDFSNVRSNYEFGLIFKQRENELFRRKRTLNIEGFRKELASYDLDNEKIETLLRTMPYEELLFHMYCLKDLHKDYLTKEIIKQSLGLNDEDIIRMFELEDEEKIKQSVISILGYDPFVDLDDEINVPLYEKTGLFRYIDDHKADNGVIRGISGFNRFVNVMEAKNMPKLCSRNLNYAEGNAQFQINVSNSINVANDNFNQAKKAIVGKNYSDAFVFLDIALENCPADYYNIYNIKFYYATLLSKFKSPDYKLLAFKYCNNIEDKFRYFKNKEVYLLNKACIAYDLSFHYLNFIDEAIYYFNKYLEVKGGNEDIQYLLNSLYLRKL</sequence>
<evidence type="ECO:0000256" key="1">
    <source>
        <dbReference type="ARBA" id="ARBA00022737"/>
    </source>
</evidence>